<evidence type="ECO:0000259" key="6">
    <source>
        <dbReference type="Pfam" id="PF08281"/>
    </source>
</evidence>
<evidence type="ECO:0000313" key="7">
    <source>
        <dbReference type="EMBL" id="SHG06655.1"/>
    </source>
</evidence>
<dbReference type="InterPro" id="IPR007627">
    <property type="entry name" value="RNA_pol_sigma70_r2"/>
</dbReference>
<dbReference type="Pfam" id="PF08281">
    <property type="entry name" value="Sigma70_r4_2"/>
    <property type="match status" value="1"/>
</dbReference>
<dbReference type="NCBIfam" id="TIGR02937">
    <property type="entry name" value="sigma70-ECF"/>
    <property type="match status" value="1"/>
</dbReference>
<comment type="similarity">
    <text evidence="1">Belongs to the sigma-70 factor family. ECF subfamily.</text>
</comment>
<evidence type="ECO:0000313" key="8">
    <source>
        <dbReference type="Proteomes" id="UP000184041"/>
    </source>
</evidence>
<keyword evidence="3" id="KW-0731">Sigma factor</keyword>
<dbReference type="GO" id="GO:0016987">
    <property type="term" value="F:sigma factor activity"/>
    <property type="evidence" value="ECO:0007669"/>
    <property type="project" value="UniProtKB-KW"/>
</dbReference>
<gene>
    <name evidence="7" type="ORF">SAMN05443144_11820</name>
</gene>
<evidence type="ECO:0000256" key="3">
    <source>
        <dbReference type="ARBA" id="ARBA00023082"/>
    </source>
</evidence>
<dbReference type="GO" id="GO:0006352">
    <property type="term" value="P:DNA-templated transcription initiation"/>
    <property type="evidence" value="ECO:0007669"/>
    <property type="project" value="InterPro"/>
</dbReference>
<keyword evidence="2" id="KW-0805">Transcription regulation</keyword>
<dbReference type="Gene3D" id="1.10.1740.10">
    <property type="match status" value="1"/>
</dbReference>
<dbReference type="PANTHER" id="PTHR43133">
    <property type="entry name" value="RNA POLYMERASE ECF-TYPE SIGMA FACTO"/>
    <property type="match status" value="1"/>
</dbReference>
<dbReference type="PANTHER" id="PTHR43133:SF46">
    <property type="entry name" value="RNA POLYMERASE SIGMA-70 FACTOR ECF SUBFAMILY"/>
    <property type="match status" value="1"/>
</dbReference>
<evidence type="ECO:0000256" key="2">
    <source>
        <dbReference type="ARBA" id="ARBA00023015"/>
    </source>
</evidence>
<dbReference type="Pfam" id="PF04542">
    <property type="entry name" value="Sigma70_r2"/>
    <property type="match status" value="1"/>
</dbReference>
<evidence type="ECO:0000256" key="4">
    <source>
        <dbReference type="ARBA" id="ARBA00023163"/>
    </source>
</evidence>
<protein>
    <submittedName>
        <fullName evidence="7">RNA polymerase sigma-70 factor, ECF subfamily</fullName>
    </submittedName>
</protein>
<dbReference type="SUPFAM" id="SSF88659">
    <property type="entry name" value="Sigma3 and sigma4 domains of RNA polymerase sigma factors"/>
    <property type="match status" value="1"/>
</dbReference>
<dbReference type="EMBL" id="FQUS01000018">
    <property type="protein sequence ID" value="SHG06655.1"/>
    <property type="molecule type" value="Genomic_DNA"/>
</dbReference>
<dbReference type="AlphaFoldDB" id="A0A1M5GSE9"/>
<dbReference type="OrthoDB" id="9150024at2"/>
<dbReference type="GO" id="GO:0003677">
    <property type="term" value="F:DNA binding"/>
    <property type="evidence" value="ECO:0007669"/>
    <property type="project" value="InterPro"/>
</dbReference>
<name>A0A1M5GSE9_9BACT</name>
<reference evidence="7 8" key="1">
    <citation type="submission" date="2016-11" db="EMBL/GenBank/DDBJ databases">
        <authorList>
            <person name="Jaros S."/>
            <person name="Januszkiewicz K."/>
            <person name="Wedrychowicz H."/>
        </authorList>
    </citation>
    <scope>NUCLEOTIDE SEQUENCE [LARGE SCALE GENOMIC DNA]</scope>
    <source>
        <strain evidence="7 8">DSM 21986</strain>
    </source>
</reference>
<keyword evidence="8" id="KW-1185">Reference proteome</keyword>
<evidence type="ECO:0000259" key="5">
    <source>
        <dbReference type="Pfam" id="PF04542"/>
    </source>
</evidence>
<dbReference type="InterPro" id="IPR013325">
    <property type="entry name" value="RNA_pol_sigma_r2"/>
</dbReference>
<dbReference type="Gene3D" id="1.10.10.10">
    <property type="entry name" value="Winged helix-like DNA-binding domain superfamily/Winged helix DNA-binding domain"/>
    <property type="match status" value="1"/>
</dbReference>
<dbReference type="InterPro" id="IPR039425">
    <property type="entry name" value="RNA_pol_sigma-70-like"/>
</dbReference>
<dbReference type="SUPFAM" id="SSF88946">
    <property type="entry name" value="Sigma2 domain of RNA polymerase sigma factors"/>
    <property type="match status" value="1"/>
</dbReference>
<accession>A0A1M5GSE9</accession>
<dbReference type="Proteomes" id="UP000184041">
    <property type="component" value="Unassembled WGS sequence"/>
</dbReference>
<organism evidence="7 8">
    <name type="scientific">Fodinibius roseus</name>
    <dbReference type="NCBI Taxonomy" id="1194090"/>
    <lineage>
        <taxon>Bacteria</taxon>
        <taxon>Pseudomonadati</taxon>
        <taxon>Balneolota</taxon>
        <taxon>Balneolia</taxon>
        <taxon>Balneolales</taxon>
        <taxon>Balneolaceae</taxon>
        <taxon>Fodinibius</taxon>
    </lineage>
</organism>
<dbReference type="InterPro" id="IPR013324">
    <property type="entry name" value="RNA_pol_sigma_r3/r4-like"/>
</dbReference>
<dbReference type="InterPro" id="IPR014284">
    <property type="entry name" value="RNA_pol_sigma-70_dom"/>
</dbReference>
<dbReference type="InterPro" id="IPR013249">
    <property type="entry name" value="RNA_pol_sigma70_r4_t2"/>
</dbReference>
<dbReference type="InterPro" id="IPR036388">
    <property type="entry name" value="WH-like_DNA-bd_sf"/>
</dbReference>
<proteinExistence type="inferred from homology"/>
<dbReference type="STRING" id="1194090.SAMN05443144_11820"/>
<keyword evidence="4" id="KW-0804">Transcription</keyword>
<feature type="domain" description="RNA polymerase sigma factor 70 region 4 type 2" evidence="6">
    <location>
        <begin position="135"/>
        <end position="185"/>
    </location>
</feature>
<evidence type="ECO:0000256" key="1">
    <source>
        <dbReference type="ARBA" id="ARBA00010641"/>
    </source>
</evidence>
<sequence length="198" mass="23885">MRKNFNQEEKYNEDRELWQALRKGEKRAVSELFGKYYQRLYNYGMRLTSARNELVRDSIQVLFFKLWKYRQSLDQAESVKAYLLSSLRRILLQKLRQEKTRSERNYAFIEIQFDAVPNIEEKIIGLEHSEQLDKRIKKACRELSSRQKEILLLRYDHGLSNREISEVLEINYQTVRNHLTRALRNIREELGVDIALDQ</sequence>
<feature type="domain" description="RNA polymerase sigma-70 region 2" evidence="5">
    <location>
        <begin position="32"/>
        <end position="99"/>
    </location>
</feature>
<dbReference type="RefSeq" id="WP_073066416.1">
    <property type="nucleotide sequence ID" value="NZ_FQUS01000018.1"/>
</dbReference>